<proteinExistence type="predicted"/>
<evidence type="ECO:0000256" key="1">
    <source>
        <dbReference type="ARBA" id="ARBA00022729"/>
    </source>
</evidence>
<protein>
    <submittedName>
        <fullName evidence="4">ABC transporter substrate-binding protein</fullName>
    </submittedName>
</protein>
<dbReference type="SMART" id="SM00062">
    <property type="entry name" value="PBPb"/>
    <property type="match status" value="1"/>
</dbReference>
<dbReference type="AlphaFoldDB" id="A0A6G7XE46"/>
<dbReference type="RefSeq" id="WP_166290003.1">
    <property type="nucleotide sequence ID" value="NZ_CP049863.1"/>
</dbReference>
<dbReference type="SUPFAM" id="SSF53850">
    <property type="entry name" value="Periplasmic binding protein-like II"/>
    <property type="match status" value="1"/>
</dbReference>
<evidence type="ECO:0000256" key="2">
    <source>
        <dbReference type="SAM" id="SignalP"/>
    </source>
</evidence>
<dbReference type="KEGG" id="lvi:G7068_05500"/>
<reference evidence="4 5" key="1">
    <citation type="submission" date="2020-03" db="EMBL/GenBank/DDBJ databases">
        <title>Leucobacter sp. nov., isolated from beetles.</title>
        <authorList>
            <person name="Hyun D.-W."/>
            <person name="Bae J.-W."/>
        </authorList>
    </citation>
    <scope>NUCLEOTIDE SEQUENCE [LARGE SCALE GENOMIC DNA]</scope>
    <source>
        <strain evidence="4 5">HDW9C</strain>
    </source>
</reference>
<dbReference type="PANTHER" id="PTHR35936:SF17">
    <property type="entry name" value="ARGININE-BINDING EXTRACELLULAR PROTEIN ARTP"/>
    <property type="match status" value="1"/>
</dbReference>
<keyword evidence="1 2" id="KW-0732">Signal</keyword>
<dbReference type="InterPro" id="IPR001638">
    <property type="entry name" value="Solute-binding_3/MltF_N"/>
</dbReference>
<dbReference type="CDD" id="cd01004">
    <property type="entry name" value="PBP2_MidA_like"/>
    <property type="match status" value="1"/>
</dbReference>
<evidence type="ECO:0000313" key="5">
    <source>
        <dbReference type="Proteomes" id="UP000502677"/>
    </source>
</evidence>
<feature type="signal peptide" evidence="2">
    <location>
        <begin position="1"/>
        <end position="24"/>
    </location>
</feature>
<accession>A0A6G7XE46</accession>
<sequence>MKIQHLLPVAAIVAALALSGCVTNTEGEVQGGTERVSVEVDKAASELVPADIKKSGEIVIGTHTPYPPNEYRDEKNNYAGWAVILTEAVVSKLGLKPVWQESSFETIIPNIQEGAMDMGSASFTDNKERQKVVDFVNYYEAGVLWVAPTGEPVDPNDACGHVIAVKQGSFQHLDELPAKSKKCESEGKKPIEMVPFDDQAQVTNAVRLGKAEAFSADSPVSLDAIAQSNDQLEPSGEAFDMTPYGFVVDKGSPMGEALQKALQSLIDDGTYTKILKDAGVEAGGVTKATINAG</sequence>
<dbReference type="Pfam" id="PF00497">
    <property type="entry name" value="SBP_bac_3"/>
    <property type="match status" value="1"/>
</dbReference>
<dbReference type="PROSITE" id="PS51257">
    <property type="entry name" value="PROKAR_LIPOPROTEIN"/>
    <property type="match status" value="1"/>
</dbReference>
<organism evidence="4 5">
    <name type="scientific">Leucobacter viscericola</name>
    <dbReference type="NCBI Taxonomy" id="2714935"/>
    <lineage>
        <taxon>Bacteria</taxon>
        <taxon>Bacillati</taxon>
        <taxon>Actinomycetota</taxon>
        <taxon>Actinomycetes</taxon>
        <taxon>Micrococcales</taxon>
        <taxon>Microbacteriaceae</taxon>
        <taxon>Leucobacter</taxon>
    </lineage>
</organism>
<feature type="chain" id="PRO_5038819975" evidence="2">
    <location>
        <begin position="25"/>
        <end position="293"/>
    </location>
</feature>
<name>A0A6G7XE46_9MICO</name>
<dbReference type="EMBL" id="CP049863">
    <property type="protein sequence ID" value="QIK62719.1"/>
    <property type="molecule type" value="Genomic_DNA"/>
</dbReference>
<dbReference type="PANTHER" id="PTHR35936">
    <property type="entry name" value="MEMBRANE-BOUND LYTIC MUREIN TRANSGLYCOSYLASE F"/>
    <property type="match status" value="1"/>
</dbReference>
<evidence type="ECO:0000259" key="3">
    <source>
        <dbReference type="SMART" id="SM00062"/>
    </source>
</evidence>
<dbReference type="Proteomes" id="UP000502677">
    <property type="component" value="Chromosome"/>
</dbReference>
<dbReference type="Gene3D" id="3.40.190.10">
    <property type="entry name" value="Periplasmic binding protein-like II"/>
    <property type="match status" value="2"/>
</dbReference>
<feature type="domain" description="Solute-binding protein family 3/N-terminal" evidence="3">
    <location>
        <begin position="57"/>
        <end position="282"/>
    </location>
</feature>
<evidence type="ECO:0000313" key="4">
    <source>
        <dbReference type="EMBL" id="QIK62719.1"/>
    </source>
</evidence>
<gene>
    <name evidence="4" type="ORF">G7068_05500</name>
</gene>
<keyword evidence="5" id="KW-1185">Reference proteome</keyword>